<dbReference type="NCBIfam" id="TIGR01581">
    <property type="entry name" value="Mo_ABC_porter"/>
    <property type="match status" value="1"/>
</dbReference>
<dbReference type="EMBL" id="BSUK01000001">
    <property type="protein sequence ID" value="GMA25278.1"/>
    <property type="molecule type" value="Genomic_DNA"/>
</dbReference>
<feature type="transmembrane region" description="Helical" evidence="9">
    <location>
        <begin position="265"/>
        <end position="285"/>
    </location>
</feature>
<feature type="transmembrane region" description="Helical" evidence="9">
    <location>
        <begin position="154"/>
        <end position="179"/>
    </location>
</feature>
<sequence>MPRESVLTEAAATPAAASVGRASGRRRVRGGRVVSPRLPWWLVAVAVVGIAFVVAPVVVMATRGDWGQFWSLVTSDASLDALRLSLFTSVVSTAICVVVGVPVAMVLARTRFPGLSVVRALVLLPLVLPPVVCGLALLYAFGRRGPFGHALENAGISIAFTTTAVVISHVFVALPFLVLTLEGALKVRGTGPELAAASLGAGPSRTFWLVTLPSVAPALAGGALLAFARSLGEFGATLTFAGSLQGVTRTLPLEIYLQRETDPDAAVALSMLLVIVAVIVVALVHSAGGTRSFRRGLTDSVAA</sequence>
<keyword evidence="7 9" id="KW-1133">Transmembrane helix</keyword>
<gene>
    <name evidence="11" type="ORF">GCM10025864_30370</name>
</gene>
<evidence type="ECO:0000313" key="11">
    <source>
        <dbReference type="EMBL" id="GMA25278.1"/>
    </source>
</evidence>
<keyword evidence="8 9" id="KW-0472">Membrane</keyword>
<comment type="caution">
    <text evidence="11">The sequence shown here is derived from an EMBL/GenBank/DDBJ whole genome shotgun (WGS) entry which is preliminary data.</text>
</comment>
<dbReference type="InterPro" id="IPR035906">
    <property type="entry name" value="MetI-like_sf"/>
</dbReference>
<dbReference type="InterPro" id="IPR006469">
    <property type="entry name" value="NifC_ABC_porter"/>
</dbReference>
<keyword evidence="5" id="KW-0500">Molybdenum</keyword>
<keyword evidence="3 9" id="KW-0813">Transport</keyword>
<name>A0ABQ6I572_9MICO</name>
<dbReference type="InterPro" id="IPR011867">
    <property type="entry name" value="ModB_ABC"/>
</dbReference>
<reference evidence="12" key="1">
    <citation type="journal article" date="2019" name="Int. J. Syst. Evol. Microbiol.">
        <title>The Global Catalogue of Microorganisms (GCM) 10K type strain sequencing project: providing services to taxonomists for standard genome sequencing and annotation.</title>
        <authorList>
            <consortium name="The Broad Institute Genomics Platform"/>
            <consortium name="The Broad Institute Genome Sequencing Center for Infectious Disease"/>
            <person name="Wu L."/>
            <person name="Ma J."/>
        </authorList>
    </citation>
    <scope>NUCLEOTIDE SEQUENCE [LARGE SCALE GENOMIC DNA]</scope>
    <source>
        <strain evidence="12">NBRC 106348</strain>
    </source>
</reference>
<evidence type="ECO:0000256" key="4">
    <source>
        <dbReference type="ARBA" id="ARBA00022475"/>
    </source>
</evidence>
<evidence type="ECO:0000256" key="1">
    <source>
        <dbReference type="ARBA" id="ARBA00004651"/>
    </source>
</evidence>
<evidence type="ECO:0000313" key="12">
    <source>
        <dbReference type="Proteomes" id="UP001157091"/>
    </source>
</evidence>
<evidence type="ECO:0000259" key="10">
    <source>
        <dbReference type="PROSITE" id="PS50928"/>
    </source>
</evidence>
<keyword evidence="6 9" id="KW-0812">Transmembrane</keyword>
<feature type="transmembrane region" description="Helical" evidence="9">
    <location>
        <begin position="38"/>
        <end position="61"/>
    </location>
</feature>
<dbReference type="Proteomes" id="UP001157091">
    <property type="component" value="Unassembled WGS sequence"/>
</dbReference>
<keyword evidence="4" id="KW-1003">Cell membrane</keyword>
<evidence type="ECO:0000256" key="2">
    <source>
        <dbReference type="ARBA" id="ARBA00007069"/>
    </source>
</evidence>
<protein>
    <submittedName>
        <fullName evidence="11">Molybdate ABC transporter permease</fullName>
    </submittedName>
</protein>
<proteinExistence type="inferred from homology"/>
<feature type="transmembrane region" description="Helical" evidence="9">
    <location>
        <begin position="120"/>
        <end position="142"/>
    </location>
</feature>
<dbReference type="CDD" id="cd06261">
    <property type="entry name" value="TM_PBP2"/>
    <property type="match status" value="1"/>
</dbReference>
<dbReference type="Pfam" id="PF00528">
    <property type="entry name" value="BPD_transp_1"/>
    <property type="match status" value="1"/>
</dbReference>
<dbReference type="PROSITE" id="PS50928">
    <property type="entry name" value="ABC_TM1"/>
    <property type="match status" value="1"/>
</dbReference>
<keyword evidence="12" id="KW-1185">Reference proteome</keyword>
<evidence type="ECO:0000256" key="6">
    <source>
        <dbReference type="ARBA" id="ARBA00022692"/>
    </source>
</evidence>
<dbReference type="RefSeq" id="WP_284293933.1">
    <property type="nucleotide sequence ID" value="NZ_BSUK01000001.1"/>
</dbReference>
<feature type="transmembrane region" description="Helical" evidence="9">
    <location>
        <begin position="81"/>
        <end position="108"/>
    </location>
</feature>
<evidence type="ECO:0000256" key="8">
    <source>
        <dbReference type="ARBA" id="ARBA00023136"/>
    </source>
</evidence>
<evidence type="ECO:0000256" key="7">
    <source>
        <dbReference type="ARBA" id="ARBA00022989"/>
    </source>
</evidence>
<feature type="domain" description="ABC transmembrane type-1" evidence="10">
    <location>
        <begin position="82"/>
        <end position="284"/>
    </location>
</feature>
<dbReference type="PANTHER" id="PTHR30183:SF3">
    <property type="entry name" value="MOLYBDENUM TRANSPORT SYSTEM PERMEASE PROTEIN MODB"/>
    <property type="match status" value="1"/>
</dbReference>
<comment type="subcellular location">
    <subcellularLocation>
        <location evidence="1 9">Cell membrane</location>
        <topology evidence="1 9">Multi-pass membrane protein</topology>
    </subcellularLocation>
</comment>
<accession>A0ABQ6I572</accession>
<feature type="transmembrane region" description="Helical" evidence="9">
    <location>
        <begin position="207"/>
        <end position="228"/>
    </location>
</feature>
<dbReference type="NCBIfam" id="TIGR02141">
    <property type="entry name" value="modB_ABC"/>
    <property type="match status" value="1"/>
</dbReference>
<comment type="similarity">
    <text evidence="2">Belongs to the binding-protein-dependent transport system permease family. CysTW subfamily.</text>
</comment>
<evidence type="ECO:0000256" key="5">
    <source>
        <dbReference type="ARBA" id="ARBA00022505"/>
    </source>
</evidence>
<dbReference type="InterPro" id="IPR000515">
    <property type="entry name" value="MetI-like"/>
</dbReference>
<organism evidence="11 12">
    <name type="scientific">Luteimicrobium album</name>
    <dbReference type="NCBI Taxonomy" id="1054550"/>
    <lineage>
        <taxon>Bacteria</taxon>
        <taxon>Bacillati</taxon>
        <taxon>Actinomycetota</taxon>
        <taxon>Actinomycetes</taxon>
        <taxon>Micrococcales</taxon>
        <taxon>Luteimicrobium</taxon>
    </lineage>
</organism>
<evidence type="ECO:0000256" key="9">
    <source>
        <dbReference type="RuleBase" id="RU363032"/>
    </source>
</evidence>
<dbReference type="Gene3D" id="1.10.3720.10">
    <property type="entry name" value="MetI-like"/>
    <property type="match status" value="1"/>
</dbReference>
<dbReference type="SUPFAM" id="SSF161098">
    <property type="entry name" value="MetI-like"/>
    <property type="match status" value="1"/>
</dbReference>
<dbReference type="PANTHER" id="PTHR30183">
    <property type="entry name" value="MOLYBDENUM TRANSPORT SYSTEM PERMEASE PROTEIN MODB"/>
    <property type="match status" value="1"/>
</dbReference>
<evidence type="ECO:0000256" key="3">
    <source>
        <dbReference type="ARBA" id="ARBA00022448"/>
    </source>
</evidence>